<dbReference type="AlphaFoldDB" id="A0AAN6S7L6"/>
<keyword evidence="2" id="KW-0732">Signal</keyword>
<evidence type="ECO:0000259" key="3">
    <source>
        <dbReference type="PROSITE" id="PS50234"/>
    </source>
</evidence>
<feature type="compositionally biased region" description="Low complexity" evidence="1">
    <location>
        <begin position="619"/>
        <end position="630"/>
    </location>
</feature>
<dbReference type="InterPro" id="IPR036465">
    <property type="entry name" value="vWFA_dom_sf"/>
</dbReference>
<dbReference type="Proteomes" id="UP001303473">
    <property type="component" value="Unassembled WGS sequence"/>
</dbReference>
<accession>A0AAN6S7L6</accession>
<dbReference type="Pfam" id="PF00092">
    <property type="entry name" value="VWA"/>
    <property type="match status" value="1"/>
</dbReference>
<feature type="compositionally biased region" description="Polar residues" evidence="1">
    <location>
        <begin position="645"/>
        <end position="659"/>
    </location>
</feature>
<dbReference type="InterPro" id="IPR002035">
    <property type="entry name" value="VWF_A"/>
</dbReference>
<feature type="signal peptide" evidence="2">
    <location>
        <begin position="1"/>
        <end position="19"/>
    </location>
</feature>
<protein>
    <recommendedName>
        <fullName evidence="3">VWFA domain-containing protein</fullName>
    </recommendedName>
</protein>
<organism evidence="4 5">
    <name type="scientific">Diplogelasinospora grovesii</name>
    <dbReference type="NCBI Taxonomy" id="303347"/>
    <lineage>
        <taxon>Eukaryota</taxon>
        <taxon>Fungi</taxon>
        <taxon>Dikarya</taxon>
        <taxon>Ascomycota</taxon>
        <taxon>Pezizomycotina</taxon>
        <taxon>Sordariomycetes</taxon>
        <taxon>Sordariomycetidae</taxon>
        <taxon>Sordariales</taxon>
        <taxon>Diplogelasinosporaceae</taxon>
        <taxon>Diplogelasinospora</taxon>
    </lineage>
</organism>
<reference evidence="5" key="1">
    <citation type="journal article" date="2023" name="Mol. Phylogenet. Evol.">
        <title>Genome-scale phylogeny and comparative genomics of the fungal order Sordariales.</title>
        <authorList>
            <person name="Hensen N."/>
            <person name="Bonometti L."/>
            <person name="Westerberg I."/>
            <person name="Brannstrom I.O."/>
            <person name="Guillou S."/>
            <person name="Cros-Aarteil S."/>
            <person name="Calhoun S."/>
            <person name="Haridas S."/>
            <person name="Kuo A."/>
            <person name="Mondo S."/>
            <person name="Pangilinan J."/>
            <person name="Riley R."/>
            <person name="LaButti K."/>
            <person name="Andreopoulos B."/>
            <person name="Lipzen A."/>
            <person name="Chen C."/>
            <person name="Yan M."/>
            <person name="Daum C."/>
            <person name="Ng V."/>
            <person name="Clum A."/>
            <person name="Steindorff A."/>
            <person name="Ohm R.A."/>
            <person name="Martin F."/>
            <person name="Silar P."/>
            <person name="Natvig D.O."/>
            <person name="Lalanne C."/>
            <person name="Gautier V."/>
            <person name="Ament-Velasquez S.L."/>
            <person name="Kruys A."/>
            <person name="Hutchinson M.I."/>
            <person name="Powell A.J."/>
            <person name="Barry K."/>
            <person name="Miller A.N."/>
            <person name="Grigoriev I.V."/>
            <person name="Debuchy R."/>
            <person name="Gladieux P."/>
            <person name="Hiltunen Thoren M."/>
            <person name="Johannesson H."/>
        </authorList>
    </citation>
    <scope>NUCLEOTIDE SEQUENCE [LARGE SCALE GENOMIC DNA]</scope>
    <source>
        <strain evidence="5">CBS 340.73</strain>
    </source>
</reference>
<feature type="region of interest" description="Disordered" evidence="1">
    <location>
        <begin position="619"/>
        <end position="770"/>
    </location>
</feature>
<feature type="compositionally biased region" description="Polar residues" evidence="1">
    <location>
        <begin position="565"/>
        <end position="576"/>
    </location>
</feature>
<proteinExistence type="predicted"/>
<keyword evidence="5" id="KW-1185">Reference proteome</keyword>
<gene>
    <name evidence="4" type="ORF">QBC46DRAFT_352122</name>
</gene>
<feature type="compositionally biased region" description="Low complexity" evidence="1">
    <location>
        <begin position="660"/>
        <end position="695"/>
    </location>
</feature>
<feature type="chain" id="PRO_5042988733" description="VWFA domain-containing protein" evidence="2">
    <location>
        <begin position="20"/>
        <end position="823"/>
    </location>
</feature>
<feature type="region of interest" description="Disordered" evidence="1">
    <location>
        <begin position="401"/>
        <end position="576"/>
    </location>
</feature>
<evidence type="ECO:0000256" key="2">
    <source>
        <dbReference type="SAM" id="SignalP"/>
    </source>
</evidence>
<sequence>MRFASLSSVLLAAASVASASTFPRPLNKRDATQSCTDLTISANDGDRKVAIVIDSSGSMASTDPSDLRLSAGRALNNFLISNSEATGGKKADLVTIIQFNGSAYVDFPLGDPGDAGVYAAFNMIGADGDTCIACGVETAIEQLTSANSGATDSRSAIVVFTDGEDFDTDTLVTNIKKATSLGIRVSFGFLDATASAQPEEILLAVRDSKGVYATITLAAGSQNFINYVLLNGLCYNDNPQGYNEQLLAGLAETQFISGSNAVTLKYAAAQGENVNFTLYSLTGDDLSASAQMNGQTLQTAASSSYYPFINVTAPSSGELDLVVTASNSPKDGLFQVITNSNQPIKNCTVGVGGGGSSGLSSGAKAGLGVGITALLLGLAGGGFYLYRHFYGGASSMGPPATNGAAPGTDGNLGGYQPGAEKLGPDAHVYPTGSPLGSPPPQSPMAGGQGYTPMYTPGGVEGNLTAGQAVGTAPGLSGGGPPPAMSPMGGPPMSPPGSPPPMGMPPAGSPPPVSPWSPPAAFVPPMIPPNALNPNNPAQRDPNNRGQDTIAHNQPPPQYLGDSKGGAQQTLGPYNTYQQNLGPDVGYDNLAPVSPTSTMGPGSEIQGYQQNLTQGNQFAPMNSPPQQNMMPGQYGYQQPLGAPGSDGTQQYLGNPNTAYQPMSPSSPGSSTLSPYSHPGTPFQAAPPQSTAPTTPFGGDATNPYSAPHTDMGNTGYAGGGGDGGGAGGAGGGGGGEGCDPTGGSGYTQQNPGFTMPGAPVRQGGKEKKHHHHEWLAPDTACEHPQCPLNLPEHLCEPEMRNTCPCTCRDEDCGYMRRGLGVGAM</sequence>
<dbReference type="EMBL" id="MU853771">
    <property type="protein sequence ID" value="KAK3942786.1"/>
    <property type="molecule type" value="Genomic_DNA"/>
</dbReference>
<comment type="caution">
    <text evidence="4">The sequence shown here is derived from an EMBL/GenBank/DDBJ whole genome shotgun (WGS) entry which is preliminary data.</text>
</comment>
<dbReference type="SUPFAM" id="SSF53300">
    <property type="entry name" value="vWA-like"/>
    <property type="match status" value="1"/>
</dbReference>
<feature type="compositionally biased region" description="Gly residues" evidence="1">
    <location>
        <begin position="714"/>
        <end position="744"/>
    </location>
</feature>
<dbReference type="Gene3D" id="3.40.50.410">
    <property type="entry name" value="von Willebrand factor, type A domain"/>
    <property type="match status" value="1"/>
</dbReference>
<evidence type="ECO:0000313" key="4">
    <source>
        <dbReference type="EMBL" id="KAK3942786.1"/>
    </source>
</evidence>
<feature type="compositionally biased region" description="Pro residues" evidence="1">
    <location>
        <begin position="479"/>
        <end position="527"/>
    </location>
</feature>
<name>A0AAN6S7L6_9PEZI</name>
<dbReference type="CDD" id="cd00198">
    <property type="entry name" value="vWFA"/>
    <property type="match status" value="1"/>
</dbReference>
<evidence type="ECO:0000313" key="5">
    <source>
        <dbReference type="Proteomes" id="UP001303473"/>
    </source>
</evidence>
<evidence type="ECO:0000256" key="1">
    <source>
        <dbReference type="SAM" id="MobiDB-lite"/>
    </source>
</evidence>
<dbReference type="PROSITE" id="PS50234">
    <property type="entry name" value="VWFA"/>
    <property type="match status" value="1"/>
</dbReference>
<dbReference type="SMART" id="SM00327">
    <property type="entry name" value="VWA"/>
    <property type="match status" value="1"/>
</dbReference>
<feature type="domain" description="VWFA" evidence="3">
    <location>
        <begin position="48"/>
        <end position="185"/>
    </location>
</feature>